<dbReference type="KEGG" id="bvi:Bcep1808_2020"/>
<organism evidence="1 2">
    <name type="scientific">Burkholderia vietnamiensis (strain G4 / LMG 22486)</name>
    <name type="common">Burkholderia cepacia (strain R1808)</name>
    <dbReference type="NCBI Taxonomy" id="269482"/>
    <lineage>
        <taxon>Bacteria</taxon>
        <taxon>Pseudomonadati</taxon>
        <taxon>Pseudomonadota</taxon>
        <taxon>Betaproteobacteria</taxon>
        <taxon>Burkholderiales</taxon>
        <taxon>Burkholderiaceae</taxon>
        <taxon>Burkholderia</taxon>
        <taxon>Burkholderia cepacia complex</taxon>
    </lineage>
</organism>
<dbReference type="Proteomes" id="UP000002287">
    <property type="component" value="Chromosome 1"/>
</dbReference>
<dbReference type="EMBL" id="CP000614">
    <property type="protein sequence ID" value="ABO55022.1"/>
    <property type="molecule type" value="Genomic_DNA"/>
</dbReference>
<proteinExistence type="predicted"/>
<gene>
    <name evidence="1" type="ordered locus">Bcep1808_2020</name>
</gene>
<accession>A4JFG9</accession>
<dbReference type="HOGENOM" id="CLU_2449008_0_0_4"/>
<evidence type="ECO:0000313" key="2">
    <source>
        <dbReference type="Proteomes" id="UP000002287"/>
    </source>
</evidence>
<reference evidence="2" key="1">
    <citation type="submission" date="2007-03" db="EMBL/GenBank/DDBJ databases">
        <title>Complete sequence of chromosome 1 of Burkholderia vietnamiensis G4.</title>
        <authorList>
            <consortium name="US DOE Joint Genome Institute"/>
            <person name="Copeland A."/>
            <person name="Lucas S."/>
            <person name="Lapidus A."/>
            <person name="Barry K."/>
            <person name="Detter J.C."/>
            <person name="Glavina del Rio T."/>
            <person name="Hammon N."/>
            <person name="Israni S."/>
            <person name="Dalin E."/>
            <person name="Tice H."/>
            <person name="Pitluck S."/>
            <person name="Chain P."/>
            <person name="Malfatti S."/>
            <person name="Shin M."/>
            <person name="Vergez L."/>
            <person name="Schmutz J."/>
            <person name="Larimer F."/>
            <person name="Land M."/>
            <person name="Hauser L."/>
            <person name="Kyrpides N."/>
            <person name="Tiedje J."/>
            <person name="Richardson P."/>
        </authorList>
    </citation>
    <scope>NUCLEOTIDE SEQUENCE [LARGE SCALE GENOMIC DNA]</scope>
    <source>
        <strain evidence="2">G4 / LMG 22486</strain>
    </source>
</reference>
<protein>
    <submittedName>
        <fullName evidence="1">Uncharacterized protein</fullName>
    </submittedName>
</protein>
<name>A4JFG9_BURVG</name>
<sequence>MADCSRFDHAVSSILCAVLDSPSAPPIWRRIWLKRCDYRALRAMSGPKARRLLALGLAALGPPVRTAVPLGNWGPQHVKKMIYRAARMR</sequence>
<dbReference type="AlphaFoldDB" id="A4JFG9"/>
<evidence type="ECO:0000313" key="1">
    <source>
        <dbReference type="EMBL" id="ABO55022.1"/>
    </source>
</evidence>